<dbReference type="SUPFAM" id="SSF46894">
    <property type="entry name" value="C-terminal effector domain of the bipartite response regulators"/>
    <property type="match status" value="1"/>
</dbReference>
<dbReference type="SUPFAM" id="SSF52540">
    <property type="entry name" value="P-loop containing nucleoside triphosphate hydrolases"/>
    <property type="match status" value="1"/>
</dbReference>
<dbReference type="PROSITE" id="PS50043">
    <property type="entry name" value="HTH_LUXR_2"/>
    <property type="match status" value="1"/>
</dbReference>
<dbReference type="PRINTS" id="PR00038">
    <property type="entry name" value="HTHLUXR"/>
</dbReference>
<dbReference type="InterPro" id="IPR000792">
    <property type="entry name" value="Tscrpt_reg_LuxR_C"/>
</dbReference>
<dbReference type="Proteomes" id="UP000505377">
    <property type="component" value="Chromosome"/>
</dbReference>
<reference evidence="2 3" key="1">
    <citation type="submission" date="2020-05" db="EMBL/GenBank/DDBJ databases">
        <authorList>
            <person name="Mo P."/>
        </authorList>
    </citation>
    <scope>NUCLEOTIDE SEQUENCE [LARGE SCALE GENOMIC DNA]</scope>
    <source>
        <strain evidence="2 3">Gen01</strain>
    </source>
</reference>
<dbReference type="PANTHER" id="PTHR47691:SF3">
    <property type="entry name" value="HTH-TYPE TRANSCRIPTIONAL REGULATOR RV0890C-RELATED"/>
    <property type="match status" value="1"/>
</dbReference>
<dbReference type="InterPro" id="IPR036388">
    <property type="entry name" value="WH-like_DNA-bd_sf"/>
</dbReference>
<protein>
    <submittedName>
        <fullName evidence="2">LuxR family transcriptional regulator</fullName>
    </submittedName>
</protein>
<dbReference type="PRINTS" id="PR00364">
    <property type="entry name" value="DISEASERSIST"/>
</dbReference>
<sequence>MRSHRLVTLCGIGGVGKTRLALQCAEGGAGRFRDGVVLIELAPVRQPELVPTVAAEALGLADSSSRQRIEVVVDHLRDKQALLVVDNCEHVLEATAALLQAVLRAAPDVQVVATSRQQLGVPGEVVLPVDPLPLPAEGVVVHRDSIEAHPALDLFVRRAESSVPGFDLDAVDGTDLIAICHRLEGIPLALELAAVRLKVLSASQLRERLHKRLPVLTHGMTTSPPRQHTLRATIDWTYELCDPAEQQLWRTASAFPGGFTLTSIEAVTGVTGADEHALLEALTGLVDRSVLLRSDERGVVRFRMLETIREYGLELLDETGESAGVRERFLDWCQGLVADFSANWFTPRARTWFRRLRDEHLNLRAALELWSTDEDQVAVAQRVAADLWSYWIASSLPEGRLWLARVVAQPGDPVQWRRAMTTYGFVAALQGEQAEAGGILGTSLASAREADDRAGVAVATHLLGVSAFFAGDQELAHTLLSEAGDRYAQVEVHPGWLVSLHVHTGLMMVFDGASDGAAAQFEQGLALCREAGDRWLRGYVLFGLAFVAFERHDRPEALRLLRECLDDREEGDLLGSALALDLVAWTLAADGDGERSATVLGVASRLWGTFGQDLYGSAGWIERRRTCEHRARRAVGDRRFEAAYARGVALSRSGGFVSFLDGDARPARHGDRMERAARLTRREGQVARLVASGLSNRDIAARLTLSTRTVEGHVQQVLVKMAFTSRTQIAAWLAGGAEPAPDPVATR</sequence>
<dbReference type="AlphaFoldDB" id="A0A6M6JP19"/>
<evidence type="ECO:0000313" key="3">
    <source>
        <dbReference type="Proteomes" id="UP000505377"/>
    </source>
</evidence>
<dbReference type="InterPro" id="IPR027417">
    <property type="entry name" value="P-loop_NTPase"/>
</dbReference>
<dbReference type="Gene3D" id="3.40.50.300">
    <property type="entry name" value="P-loop containing nucleotide triphosphate hydrolases"/>
    <property type="match status" value="1"/>
</dbReference>
<dbReference type="GO" id="GO:0006355">
    <property type="term" value="P:regulation of DNA-templated transcription"/>
    <property type="evidence" value="ECO:0007669"/>
    <property type="project" value="InterPro"/>
</dbReference>
<name>A0A6M6JP19_9PSEU</name>
<dbReference type="PANTHER" id="PTHR47691">
    <property type="entry name" value="REGULATOR-RELATED"/>
    <property type="match status" value="1"/>
</dbReference>
<feature type="domain" description="HTH luxR-type" evidence="1">
    <location>
        <begin position="672"/>
        <end position="737"/>
    </location>
</feature>
<gene>
    <name evidence="2" type="ORF">HOP40_21470</name>
</gene>
<dbReference type="Gene3D" id="1.25.40.10">
    <property type="entry name" value="Tetratricopeptide repeat domain"/>
    <property type="match status" value="1"/>
</dbReference>
<dbReference type="Gene3D" id="1.10.10.10">
    <property type="entry name" value="Winged helix-like DNA-binding domain superfamily/Winged helix DNA-binding domain"/>
    <property type="match status" value="1"/>
</dbReference>
<keyword evidence="3" id="KW-1185">Reference proteome</keyword>
<dbReference type="Pfam" id="PF00196">
    <property type="entry name" value="GerE"/>
    <property type="match status" value="1"/>
</dbReference>
<dbReference type="SMART" id="SM00421">
    <property type="entry name" value="HTH_LUXR"/>
    <property type="match status" value="1"/>
</dbReference>
<dbReference type="EMBL" id="CP053564">
    <property type="protein sequence ID" value="QJY48051.1"/>
    <property type="molecule type" value="Genomic_DNA"/>
</dbReference>
<proteinExistence type="predicted"/>
<dbReference type="InterPro" id="IPR011990">
    <property type="entry name" value="TPR-like_helical_dom_sf"/>
</dbReference>
<dbReference type="InterPro" id="IPR058852">
    <property type="entry name" value="HTH_77"/>
</dbReference>
<dbReference type="GO" id="GO:0003677">
    <property type="term" value="F:DNA binding"/>
    <property type="evidence" value="ECO:0007669"/>
    <property type="project" value="InterPro"/>
</dbReference>
<dbReference type="RefSeq" id="WP_172161352.1">
    <property type="nucleotide sequence ID" value="NZ_CP053564.1"/>
</dbReference>
<dbReference type="KEGG" id="pbro:HOP40_21470"/>
<dbReference type="SUPFAM" id="SSF48452">
    <property type="entry name" value="TPR-like"/>
    <property type="match status" value="1"/>
</dbReference>
<evidence type="ECO:0000313" key="2">
    <source>
        <dbReference type="EMBL" id="QJY48051.1"/>
    </source>
</evidence>
<dbReference type="InterPro" id="IPR016032">
    <property type="entry name" value="Sig_transdc_resp-reg_C-effctor"/>
</dbReference>
<dbReference type="CDD" id="cd06170">
    <property type="entry name" value="LuxR_C_like"/>
    <property type="match status" value="1"/>
</dbReference>
<evidence type="ECO:0000259" key="1">
    <source>
        <dbReference type="PROSITE" id="PS50043"/>
    </source>
</evidence>
<accession>A0A6M6JP19</accession>
<organism evidence="2 3">
    <name type="scientific">Pseudonocardia broussonetiae</name>
    <dbReference type="NCBI Taxonomy" id="2736640"/>
    <lineage>
        <taxon>Bacteria</taxon>
        <taxon>Bacillati</taxon>
        <taxon>Actinomycetota</taxon>
        <taxon>Actinomycetes</taxon>
        <taxon>Pseudonocardiales</taxon>
        <taxon>Pseudonocardiaceae</taxon>
        <taxon>Pseudonocardia</taxon>
    </lineage>
</organism>
<dbReference type="Pfam" id="PF25872">
    <property type="entry name" value="HTH_77"/>
    <property type="match status" value="1"/>
</dbReference>